<dbReference type="InterPro" id="IPR011006">
    <property type="entry name" value="CheY-like_superfamily"/>
</dbReference>
<evidence type="ECO:0000259" key="3">
    <source>
        <dbReference type="PROSITE" id="PS50930"/>
    </source>
</evidence>
<dbReference type="InterPro" id="IPR007492">
    <property type="entry name" value="LytTR_DNA-bd_dom"/>
</dbReference>
<dbReference type="Gene3D" id="2.40.50.1020">
    <property type="entry name" value="LytTr DNA-binding domain"/>
    <property type="match status" value="1"/>
</dbReference>
<name>A0AAE3QZZ6_9BACT</name>
<accession>A0AAE3QZZ6</accession>
<dbReference type="AlphaFoldDB" id="A0AAE3QZZ6"/>
<evidence type="ECO:0000259" key="2">
    <source>
        <dbReference type="PROSITE" id="PS50110"/>
    </source>
</evidence>
<dbReference type="EMBL" id="JASJOS010000024">
    <property type="protein sequence ID" value="MDJ1485829.1"/>
    <property type="molecule type" value="Genomic_DNA"/>
</dbReference>
<dbReference type="GO" id="GO:0003677">
    <property type="term" value="F:DNA binding"/>
    <property type="evidence" value="ECO:0007669"/>
    <property type="project" value="UniProtKB-KW"/>
</dbReference>
<dbReference type="PANTHER" id="PTHR37299">
    <property type="entry name" value="TRANSCRIPTIONAL REGULATOR-RELATED"/>
    <property type="match status" value="1"/>
</dbReference>
<gene>
    <name evidence="4" type="ORF">QNI16_35435</name>
</gene>
<feature type="domain" description="Response regulatory" evidence="2">
    <location>
        <begin position="4"/>
        <end position="115"/>
    </location>
</feature>
<dbReference type="PROSITE" id="PS50930">
    <property type="entry name" value="HTH_LYTTR"/>
    <property type="match status" value="1"/>
</dbReference>
<dbReference type="SMART" id="SM00850">
    <property type="entry name" value="LytTR"/>
    <property type="match status" value="1"/>
</dbReference>
<evidence type="ECO:0000313" key="5">
    <source>
        <dbReference type="Proteomes" id="UP001241110"/>
    </source>
</evidence>
<organism evidence="4 5">
    <name type="scientific">Xanthocytophaga flava</name>
    <dbReference type="NCBI Taxonomy" id="3048013"/>
    <lineage>
        <taxon>Bacteria</taxon>
        <taxon>Pseudomonadati</taxon>
        <taxon>Bacteroidota</taxon>
        <taxon>Cytophagia</taxon>
        <taxon>Cytophagales</taxon>
        <taxon>Rhodocytophagaceae</taxon>
        <taxon>Xanthocytophaga</taxon>
    </lineage>
</organism>
<dbReference type="PANTHER" id="PTHR37299:SF1">
    <property type="entry name" value="STAGE 0 SPORULATION PROTEIN A HOMOLOG"/>
    <property type="match status" value="1"/>
</dbReference>
<dbReference type="Pfam" id="PF00072">
    <property type="entry name" value="Response_reg"/>
    <property type="match status" value="1"/>
</dbReference>
<dbReference type="RefSeq" id="WP_313988895.1">
    <property type="nucleotide sequence ID" value="NZ_JASJOS010000024.1"/>
</dbReference>
<dbReference type="GO" id="GO:0000156">
    <property type="term" value="F:phosphorelay response regulator activity"/>
    <property type="evidence" value="ECO:0007669"/>
    <property type="project" value="InterPro"/>
</dbReference>
<keyword evidence="1" id="KW-0597">Phosphoprotein</keyword>
<dbReference type="Pfam" id="PF04397">
    <property type="entry name" value="LytTR"/>
    <property type="match status" value="1"/>
</dbReference>
<comment type="caution">
    <text evidence="4">The sequence shown here is derived from an EMBL/GenBank/DDBJ whole genome shotgun (WGS) entry which is preliminary data.</text>
</comment>
<reference evidence="4" key="1">
    <citation type="submission" date="2023-05" db="EMBL/GenBank/DDBJ databases">
        <authorList>
            <person name="Zhang X."/>
        </authorList>
    </citation>
    <scope>NUCLEOTIDE SEQUENCE</scope>
    <source>
        <strain evidence="4">YF14B1</strain>
    </source>
</reference>
<dbReference type="PROSITE" id="PS50110">
    <property type="entry name" value="RESPONSE_REGULATORY"/>
    <property type="match status" value="1"/>
</dbReference>
<feature type="modified residue" description="4-aspartylphosphate" evidence="1">
    <location>
        <position position="55"/>
    </location>
</feature>
<dbReference type="SUPFAM" id="SSF52172">
    <property type="entry name" value="CheY-like"/>
    <property type="match status" value="1"/>
</dbReference>
<feature type="domain" description="HTH LytTR-type" evidence="3">
    <location>
        <begin position="140"/>
        <end position="238"/>
    </location>
</feature>
<proteinExistence type="predicted"/>
<dbReference type="InterPro" id="IPR001789">
    <property type="entry name" value="Sig_transdc_resp-reg_receiver"/>
</dbReference>
<keyword evidence="4" id="KW-0238">DNA-binding</keyword>
<evidence type="ECO:0000313" key="4">
    <source>
        <dbReference type="EMBL" id="MDJ1485829.1"/>
    </source>
</evidence>
<evidence type="ECO:0000256" key="1">
    <source>
        <dbReference type="PROSITE-ProRule" id="PRU00169"/>
    </source>
</evidence>
<dbReference type="InterPro" id="IPR046947">
    <property type="entry name" value="LytR-like"/>
</dbReference>
<dbReference type="Proteomes" id="UP001241110">
    <property type="component" value="Unassembled WGS sequence"/>
</dbReference>
<protein>
    <submittedName>
        <fullName evidence="4">LytTR family DNA-binding domain-containing protein</fullName>
    </submittedName>
</protein>
<dbReference type="SMART" id="SM00448">
    <property type="entry name" value="REC"/>
    <property type="match status" value="1"/>
</dbReference>
<sequence>MKLSALIIDDEPLAHDVILRYLEDVSFVQVVGQCYQASEAIQVVNTQKIDLIFLDIRMPRIQGLDLLRTLRQKPLVIITSAYQEYALESFELDVCDYLLKPFRFDRFLKAVQKAYELYQLKNQEGNNLPGVSEPAPEQQIFIKSDKRFIQLNLKDIYYLEAYGNYIKIWLEDRYHLTMRTMSSFEEQLPENDFIRVHKSFIVNKNHVAYLEGKMVILKNNKRIQVGKNYTQAFKGFIQ</sequence>
<dbReference type="Gene3D" id="3.40.50.2300">
    <property type="match status" value="1"/>
</dbReference>